<name>A0ABR0KDR0_9EURO</name>
<organism evidence="2 3">
    <name type="scientific">Lithohypha guttulata</name>
    <dbReference type="NCBI Taxonomy" id="1690604"/>
    <lineage>
        <taxon>Eukaryota</taxon>
        <taxon>Fungi</taxon>
        <taxon>Dikarya</taxon>
        <taxon>Ascomycota</taxon>
        <taxon>Pezizomycotina</taxon>
        <taxon>Eurotiomycetes</taxon>
        <taxon>Chaetothyriomycetidae</taxon>
        <taxon>Chaetothyriales</taxon>
        <taxon>Trichomeriaceae</taxon>
        <taxon>Lithohypha</taxon>
    </lineage>
</organism>
<feature type="compositionally biased region" description="Low complexity" evidence="1">
    <location>
        <begin position="286"/>
        <end position="297"/>
    </location>
</feature>
<dbReference type="Proteomes" id="UP001345013">
    <property type="component" value="Unassembled WGS sequence"/>
</dbReference>
<feature type="region of interest" description="Disordered" evidence="1">
    <location>
        <begin position="313"/>
        <end position="342"/>
    </location>
</feature>
<evidence type="ECO:0000256" key="1">
    <source>
        <dbReference type="SAM" id="MobiDB-lite"/>
    </source>
</evidence>
<feature type="compositionally biased region" description="Basic residues" evidence="1">
    <location>
        <begin position="85"/>
        <end position="94"/>
    </location>
</feature>
<reference evidence="2 3" key="1">
    <citation type="submission" date="2023-08" db="EMBL/GenBank/DDBJ databases">
        <title>Black Yeasts Isolated from many extreme environments.</title>
        <authorList>
            <person name="Coleine C."/>
            <person name="Stajich J.E."/>
            <person name="Selbmann L."/>
        </authorList>
    </citation>
    <scope>NUCLEOTIDE SEQUENCE [LARGE SCALE GENOMIC DNA]</scope>
    <source>
        <strain evidence="2 3">CCFEE 5885</strain>
    </source>
</reference>
<sequence>MDWQQALERHRRLLEEHLGVWQMVEQSVQPGSLVRSTAEICLHNTRSMIQACANIPVENTGVDHTRKETVVGHHKHSAEEPRNQAPKKRARKVQKNQAGDLESSPAAHVPPVTDASGLFTIDPNPTKVDILLSDPNKSSKSKKRKQRQSVQEITPLVDDELQTTGDSLPLRKRVKTAHEATVQPSPEEIEERENSFEAKVELRLKQKEQDRQKKATKKRKRESDQIEAGFESVINRSLEEHPPPKRRPGQKGKADVNEQWEASTQPEPGATSDNIRQANTSKRVKPAAAEAAGPAVQKAVVLGAKRKGVEVIELDDGSEYGGYDEQTSRKKKKKRNNRPAKT</sequence>
<proteinExistence type="predicted"/>
<evidence type="ECO:0000313" key="2">
    <source>
        <dbReference type="EMBL" id="KAK5094034.1"/>
    </source>
</evidence>
<protein>
    <submittedName>
        <fullName evidence="2">Uncharacterized protein</fullName>
    </submittedName>
</protein>
<keyword evidence="3" id="KW-1185">Reference proteome</keyword>
<feature type="region of interest" description="Disordered" evidence="1">
    <location>
        <begin position="69"/>
        <end position="297"/>
    </location>
</feature>
<dbReference type="EMBL" id="JAVRRG010000037">
    <property type="protein sequence ID" value="KAK5094034.1"/>
    <property type="molecule type" value="Genomic_DNA"/>
</dbReference>
<gene>
    <name evidence="2" type="ORF">LTR24_003843</name>
</gene>
<evidence type="ECO:0000313" key="3">
    <source>
        <dbReference type="Proteomes" id="UP001345013"/>
    </source>
</evidence>
<comment type="caution">
    <text evidence="2">The sequence shown here is derived from an EMBL/GenBank/DDBJ whole genome shotgun (WGS) entry which is preliminary data.</text>
</comment>
<feature type="compositionally biased region" description="Basic and acidic residues" evidence="1">
    <location>
        <begin position="192"/>
        <end position="213"/>
    </location>
</feature>
<accession>A0ABR0KDR0</accession>
<feature type="compositionally biased region" description="Basic residues" evidence="1">
    <location>
        <begin position="329"/>
        <end position="342"/>
    </location>
</feature>
<feature type="compositionally biased region" description="Basic and acidic residues" evidence="1">
    <location>
        <begin position="69"/>
        <end position="82"/>
    </location>
</feature>
<feature type="compositionally biased region" description="Polar residues" evidence="1">
    <location>
        <begin position="260"/>
        <end position="281"/>
    </location>
</feature>